<protein>
    <submittedName>
        <fullName evidence="1">Uncharacterized protein</fullName>
    </submittedName>
</protein>
<accession>A0A3P6GU09</accession>
<evidence type="ECO:0000313" key="1">
    <source>
        <dbReference type="EMBL" id="VDD59422.1"/>
    </source>
</evidence>
<dbReference type="EMBL" id="LR031879">
    <property type="protein sequence ID" value="VDD59422.1"/>
    <property type="molecule type" value="Genomic_DNA"/>
</dbReference>
<reference evidence="1" key="1">
    <citation type="submission" date="2018-11" db="EMBL/GenBank/DDBJ databases">
        <authorList>
            <consortium name="Genoscope - CEA"/>
            <person name="William W."/>
        </authorList>
    </citation>
    <scope>NUCLEOTIDE SEQUENCE</scope>
</reference>
<dbReference type="AlphaFoldDB" id="A0A3P6GU09"/>
<proteinExistence type="predicted"/>
<gene>
    <name evidence="1" type="ORF">BOLC8T52651H</name>
</gene>
<organism evidence="1">
    <name type="scientific">Brassica oleracea</name>
    <name type="common">Wild cabbage</name>
    <dbReference type="NCBI Taxonomy" id="3712"/>
    <lineage>
        <taxon>Eukaryota</taxon>
        <taxon>Viridiplantae</taxon>
        <taxon>Streptophyta</taxon>
        <taxon>Embryophyta</taxon>
        <taxon>Tracheophyta</taxon>
        <taxon>Spermatophyta</taxon>
        <taxon>Magnoliopsida</taxon>
        <taxon>eudicotyledons</taxon>
        <taxon>Gunneridae</taxon>
        <taxon>Pentapetalae</taxon>
        <taxon>rosids</taxon>
        <taxon>malvids</taxon>
        <taxon>Brassicales</taxon>
        <taxon>Brassicaceae</taxon>
        <taxon>Brassiceae</taxon>
        <taxon>Brassica</taxon>
    </lineage>
</organism>
<name>A0A3P6GU09_BRAOL</name>
<sequence length="35" mass="4049">MTCESKIVNVEEESQLESTLVTNQREVEDTYFVVV</sequence>